<dbReference type="EMBL" id="CP040017">
    <property type="protein sequence ID" value="QCP14986.1"/>
    <property type="molecule type" value="Genomic_DNA"/>
</dbReference>
<accession>A0ABX5UT64</accession>
<gene>
    <name evidence="1" type="ORF">FCL38_28630</name>
</gene>
<protein>
    <submittedName>
        <fullName evidence="1">DUF1579 domain-containing protein</fullName>
    </submittedName>
</protein>
<keyword evidence="2" id="KW-1185">Reference proteome</keyword>
<proteinExistence type="predicted"/>
<organism evidence="1 2">
    <name type="scientific">Pseudoduganella umbonata</name>
    <dbReference type="NCBI Taxonomy" id="864828"/>
    <lineage>
        <taxon>Bacteria</taxon>
        <taxon>Pseudomonadati</taxon>
        <taxon>Pseudomonadota</taxon>
        <taxon>Betaproteobacteria</taxon>
        <taxon>Burkholderiales</taxon>
        <taxon>Oxalobacteraceae</taxon>
        <taxon>Telluria group</taxon>
        <taxon>Pseudoduganella</taxon>
    </lineage>
</organism>
<evidence type="ECO:0000313" key="2">
    <source>
        <dbReference type="Proteomes" id="UP000298763"/>
    </source>
</evidence>
<dbReference type="Pfam" id="PF07617">
    <property type="entry name" value="DUF1579"/>
    <property type="match status" value="1"/>
</dbReference>
<sequence length="42" mass="4670">MLGNRFLEETYRGTYAGEFFDGKGMLGYDNVTSKYAGPGSIR</sequence>
<dbReference type="InterPro" id="IPR011473">
    <property type="entry name" value="DUF1579"/>
</dbReference>
<name>A0ABX5UT64_9BURK</name>
<reference evidence="1 2" key="1">
    <citation type="submission" date="2019-05" db="EMBL/GenBank/DDBJ databases">
        <title>Draft Genome Sequences of Six Type Strains of the Genus Massilia.</title>
        <authorList>
            <person name="Miess H."/>
            <person name="Frediansyhah A."/>
            <person name="Gross H."/>
        </authorList>
    </citation>
    <scope>NUCLEOTIDE SEQUENCE [LARGE SCALE GENOMIC DNA]</scope>
    <source>
        <strain evidence="1 2">DSMZ 26121</strain>
    </source>
</reference>
<evidence type="ECO:0000313" key="1">
    <source>
        <dbReference type="EMBL" id="QCP14986.1"/>
    </source>
</evidence>
<dbReference type="Proteomes" id="UP000298763">
    <property type="component" value="Chromosome"/>
</dbReference>